<dbReference type="SUPFAM" id="SSF81383">
    <property type="entry name" value="F-box domain"/>
    <property type="match status" value="1"/>
</dbReference>
<dbReference type="AlphaFoldDB" id="A0AAE1GXM5"/>
<reference evidence="2" key="1">
    <citation type="submission" date="2021-07" db="EMBL/GenBank/DDBJ databases">
        <authorList>
            <person name="Catto M.A."/>
            <person name="Jacobson A."/>
            <person name="Kennedy G."/>
            <person name="Labadie P."/>
            <person name="Hunt B.G."/>
            <person name="Srinivasan R."/>
        </authorList>
    </citation>
    <scope>NUCLEOTIDE SEQUENCE</scope>
    <source>
        <strain evidence="2">PL_HMW_Pooled</strain>
        <tissue evidence="2">Head</tissue>
    </source>
</reference>
<evidence type="ECO:0000313" key="2">
    <source>
        <dbReference type="EMBL" id="KAK3911019.1"/>
    </source>
</evidence>
<feature type="non-terminal residue" evidence="2">
    <location>
        <position position="1"/>
    </location>
</feature>
<dbReference type="InterPro" id="IPR036047">
    <property type="entry name" value="F-box-like_dom_sf"/>
</dbReference>
<dbReference type="EMBL" id="JAHWGI010000219">
    <property type="protein sequence ID" value="KAK3911019.1"/>
    <property type="molecule type" value="Genomic_DNA"/>
</dbReference>
<evidence type="ECO:0000259" key="1">
    <source>
        <dbReference type="Pfam" id="PF12937"/>
    </source>
</evidence>
<gene>
    <name evidence="2" type="ORF">KUF71_020723</name>
</gene>
<sequence length="228" mass="25187">ARPGSALLQLPGQVLLRVFAHLGARERALPVCRRWVDLGLRAELWRAVDFGPRGSRDALCRRLEFAPDLERLSIADRRDVNHILDVVLRRCPRLAHLSLKRCHGPGAVLHCGTFSPRSVTVLDTPVSNQLVDLLANITSRMHECTVSVNVEQAAALFGSLLKMALVADGKVPEQLKTLDITFGSLGDDQGHGGHGEPGTLRWRRKGFRGTMSYNRVRLSCSFSSKVIQ</sequence>
<proteinExistence type="predicted"/>
<feature type="domain" description="F-box" evidence="1">
    <location>
        <begin position="8"/>
        <end position="50"/>
    </location>
</feature>
<organism evidence="2 3">
    <name type="scientific">Frankliniella fusca</name>
    <dbReference type="NCBI Taxonomy" id="407009"/>
    <lineage>
        <taxon>Eukaryota</taxon>
        <taxon>Metazoa</taxon>
        <taxon>Ecdysozoa</taxon>
        <taxon>Arthropoda</taxon>
        <taxon>Hexapoda</taxon>
        <taxon>Insecta</taxon>
        <taxon>Pterygota</taxon>
        <taxon>Neoptera</taxon>
        <taxon>Paraneoptera</taxon>
        <taxon>Thysanoptera</taxon>
        <taxon>Terebrantia</taxon>
        <taxon>Thripoidea</taxon>
        <taxon>Thripidae</taxon>
        <taxon>Frankliniella</taxon>
    </lineage>
</organism>
<dbReference type="Pfam" id="PF12937">
    <property type="entry name" value="F-box-like"/>
    <property type="match status" value="1"/>
</dbReference>
<reference evidence="2" key="2">
    <citation type="journal article" date="2023" name="BMC Genomics">
        <title>Pest status, molecular evolution, and epigenetic factors derived from the genome assembly of Frankliniella fusca, a thysanopteran phytovirus vector.</title>
        <authorList>
            <person name="Catto M.A."/>
            <person name="Labadie P.E."/>
            <person name="Jacobson A.L."/>
            <person name="Kennedy G.G."/>
            <person name="Srinivasan R."/>
            <person name="Hunt B.G."/>
        </authorList>
    </citation>
    <scope>NUCLEOTIDE SEQUENCE</scope>
    <source>
        <strain evidence="2">PL_HMW_Pooled</strain>
    </source>
</reference>
<dbReference type="InterPro" id="IPR032675">
    <property type="entry name" value="LRR_dom_sf"/>
</dbReference>
<dbReference type="Gene3D" id="3.80.10.10">
    <property type="entry name" value="Ribonuclease Inhibitor"/>
    <property type="match status" value="1"/>
</dbReference>
<protein>
    <submittedName>
        <fullName evidence="2">F-box/LRR-repeat protein 17</fullName>
    </submittedName>
</protein>
<accession>A0AAE1GXM5</accession>
<dbReference type="Proteomes" id="UP001219518">
    <property type="component" value="Unassembled WGS sequence"/>
</dbReference>
<keyword evidence="3" id="KW-1185">Reference proteome</keyword>
<name>A0AAE1GXM5_9NEOP</name>
<evidence type="ECO:0000313" key="3">
    <source>
        <dbReference type="Proteomes" id="UP001219518"/>
    </source>
</evidence>
<comment type="caution">
    <text evidence="2">The sequence shown here is derived from an EMBL/GenBank/DDBJ whole genome shotgun (WGS) entry which is preliminary data.</text>
</comment>
<dbReference type="InterPro" id="IPR001810">
    <property type="entry name" value="F-box_dom"/>
</dbReference>